<dbReference type="AlphaFoldDB" id="A0A061RQM2"/>
<dbReference type="PANTHER" id="PTHR33694:SF1">
    <property type="entry name" value="UDP-3-O-ACYL-N-ACETYLGLUCOSAMINE DEACETYLASE 1, MITOCHONDRIAL-RELATED"/>
    <property type="match status" value="1"/>
</dbReference>
<dbReference type="EMBL" id="GBEZ01012854">
    <property type="protein sequence ID" value="JAC73074.1"/>
    <property type="molecule type" value="Transcribed_RNA"/>
</dbReference>
<organism evidence="1">
    <name type="scientific">Tetraselmis sp. GSL018</name>
    <dbReference type="NCBI Taxonomy" id="582737"/>
    <lineage>
        <taxon>Eukaryota</taxon>
        <taxon>Viridiplantae</taxon>
        <taxon>Chlorophyta</taxon>
        <taxon>core chlorophytes</taxon>
        <taxon>Chlorodendrophyceae</taxon>
        <taxon>Chlorodendrales</taxon>
        <taxon>Chlorodendraceae</taxon>
        <taxon>Tetraselmis</taxon>
    </lineage>
</organism>
<dbReference type="GO" id="GO:0009245">
    <property type="term" value="P:lipid A biosynthetic process"/>
    <property type="evidence" value="ECO:0007669"/>
    <property type="project" value="InterPro"/>
</dbReference>
<dbReference type="SUPFAM" id="SSF54211">
    <property type="entry name" value="Ribosomal protein S5 domain 2-like"/>
    <property type="match status" value="1"/>
</dbReference>
<proteinExistence type="predicted"/>
<feature type="non-terminal residue" evidence="1">
    <location>
        <position position="1"/>
    </location>
</feature>
<dbReference type="GO" id="GO:0103117">
    <property type="term" value="F:UDP-3-O-acyl-N-acetylglucosamine deacetylase activity"/>
    <property type="evidence" value="ECO:0007669"/>
    <property type="project" value="InterPro"/>
</dbReference>
<dbReference type="Pfam" id="PF03331">
    <property type="entry name" value="LpxC"/>
    <property type="match status" value="1"/>
</dbReference>
<feature type="non-terminal residue" evidence="1">
    <location>
        <position position="73"/>
    </location>
</feature>
<dbReference type="GO" id="GO:0016020">
    <property type="term" value="C:membrane"/>
    <property type="evidence" value="ECO:0007669"/>
    <property type="project" value="GOC"/>
</dbReference>
<sequence length="73" mass="8135">DTPDEIVPRSAEEEYLPAALDYATDEFMFCTTLQNDKFRLLTVEHLLSALEGCSVDNARIEVEGGEEMPLIDG</sequence>
<gene>
    <name evidence="1" type="ORF">TSPGSL018_29797</name>
</gene>
<dbReference type="PANTHER" id="PTHR33694">
    <property type="entry name" value="UDP-3-O-ACYL-N-ACETYLGLUCOSAMINE DEACETYLASE 1, MITOCHONDRIAL-RELATED"/>
    <property type="match status" value="1"/>
</dbReference>
<dbReference type="InterPro" id="IPR004463">
    <property type="entry name" value="UDP-acyl_GlcNac_deAcase"/>
</dbReference>
<dbReference type="Gene3D" id="3.30.230.20">
    <property type="entry name" value="lpxc deacetylase, domain 1"/>
    <property type="match status" value="1"/>
</dbReference>
<name>A0A061RQM2_9CHLO</name>
<dbReference type="InterPro" id="IPR020568">
    <property type="entry name" value="Ribosomal_Su5_D2-typ_SF"/>
</dbReference>
<protein>
    <recommendedName>
        <fullName evidence="2">UDP-3-O-[3-hydroxymyristoyl] N-acetylglucosamine deacetylase</fullName>
    </recommendedName>
</protein>
<evidence type="ECO:0000313" key="1">
    <source>
        <dbReference type="EMBL" id="JAC73074.1"/>
    </source>
</evidence>
<dbReference type="InterPro" id="IPR015870">
    <property type="entry name" value="UDP-acyl_N-AcGlcN_deAcase_N"/>
</dbReference>
<accession>A0A061RQM2</accession>
<evidence type="ECO:0008006" key="2">
    <source>
        <dbReference type="Google" id="ProtNLM"/>
    </source>
</evidence>
<reference evidence="1" key="1">
    <citation type="submission" date="2014-05" db="EMBL/GenBank/DDBJ databases">
        <title>The transcriptome of the halophilic microalga Tetraselmis sp. GSL018 isolated from the Great Salt Lake, Utah.</title>
        <authorList>
            <person name="Jinkerson R.E."/>
            <person name="D'Adamo S."/>
            <person name="Posewitz M.C."/>
        </authorList>
    </citation>
    <scope>NUCLEOTIDE SEQUENCE</scope>
    <source>
        <strain evidence="1">GSL018</strain>
    </source>
</reference>